<feature type="region of interest" description="Disordered" evidence="6">
    <location>
        <begin position="256"/>
        <end position="294"/>
    </location>
</feature>
<comment type="cofactor">
    <cofactor evidence="5">
        <name>Ca(2+)</name>
        <dbReference type="ChEBI" id="CHEBI:29108"/>
    </cofactor>
</comment>
<comment type="caution">
    <text evidence="8">The sequence shown here is derived from an EMBL/GenBank/DDBJ whole genome shotgun (WGS) entry which is preliminary data.</text>
</comment>
<dbReference type="InterPro" id="IPR001382">
    <property type="entry name" value="Glyco_hydro_47"/>
</dbReference>
<dbReference type="InterPro" id="IPR012341">
    <property type="entry name" value="6hp_glycosidase-like_sf"/>
</dbReference>
<dbReference type="EMBL" id="QGNW01000004">
    <property type="protein sequence ID" value="RVX22064.1"/>
    <property type="molecule type" value="Genomic_DNA"/>
</dbReference>
<feature type="compositionally biased region" description="Basic and acidic residues" evidence="6">
    <location>
        <begin position="130"/>
        <end position="142"/>
    </location>
</feature>
<feature type="compositionally biased region" description="Polar residues" evidence="6">
    <location>
        <begin position="152"/>
        <end position="167"/>
    </location>
</feature>
<dbReference type="GO" id="GO:0016020">
    <property type="term" value="C:membrane"/>
    <property type="evidence" value="ECO:0007669"/>
    <property type="project" value="InterPro"/>
</dbReference>
<accession>A0A438KLH4</accession>
<proteinExistence type="inferred from homology"/>
<evidence type="ECO:0000313" key="9">
    <source>
        <dbReference type="Proteomes" id="UP000288805"/>
    </source>
</evidence>
<dbReference type="InterPro" id="IPR044674">
    <property type="entry name" value="EDEM1/2/3"/>
</dbReference>
<dbReference type="GO" id="GO:0044322">
    <property type="term" value="C:endoplasmic reticulum quality control compartment"/>
    <property type="evidence" value="ECO:0007669"/>
    <property type="project" value="GOC"/>
</dbReference>
<evidence type="ECO:0000256" key="4">
    <source>
        <dbReference type="ARBA" id="ARBA00023180"/>
    </source>
</evidence>
<feature type="signal peptide" evidence="7">
    <location>
        <begin position="1"/>
        <end position="24"/>
    </location>
</feature>
<feature type="compositionally biased region" description="Acidic residues" evidence="6">
    <location>
        <begin position="277"/>
        <end position="294"/>
    </location>
</feature>
<evidence type="ECO:0000256" key="7">
    <source>
        <dbReference type="SAM" id="SignalP"/>
    </source>
</evidence>
<feature type="binding site" evidence="5">
    <location>
        <position position="96"/>
    </location>
    <ligand>
        <name>Ca(2+)</name>
        <dbReference type="ChEBI" id="CHEBI:29108"/>
    </ligand>
</feature>
<dbReference type="GO" id="GO:0005509">
    <property type="term" value="F:calcium ion binding"/>
    <property type="evidence" value="ECO:0007669"/>
    <property type="project" value="InterPro"/>
</dbReference>
<sequence length="294" mass="33069">MENCYVLPENFLLLDILMLEGTWLLACQYGARCPCGYCHISDVEFHKQEDHMESFFLAETVRINFAPVKYLWLLFDLAAGSDNLVENGPYKYIFSTEGHLLPATPQISLIREHCSYFGAYCNNDDSRQDSRTLDLSTDHQENKSQLYRGWDPSSSPSDNTLREPTSISGSMKVSLENYPFNFSRLGAMSRTNSWAKVWHIISASTDKKTYEGESTSQKEATVVPTQSAVIVSNPDAESTGQREVTVVQSHSLVVVSNPEVEFSQPDDKNDHDKDQGLIEEELESDPSQDNDEGA</sequence>
<evidence type="ECO:0000256" key="3">
    <source>
        <dbReference type="ARBA" id="ARBA00022824"/>
    </source>
</evidence>
<evidence type="ECO:0000256" key="5">
    <source>
        <dbReference type="PIRSR" id="PIRSR601382-2"/>
    </source>
</evidence>
<evidence type="ECO:0000313" key="8">
    <source>
        <dbReference type="EMBL" id="RVX22064.1"/>
    </source>
</evidence>
<name>A0A438KLH4_VITVI</name>
<evidence type="ECO:0000256" key="6">
    <source>
        <dbReference type="SAM" id="MobiDB-lite"/>
    </source>
</evidence>
<dbReference type="InterPro" id="IPR036026">
    <property type="entry name" value="Seven-hairpin_glycosidases"/>
</dbReference>
<gene>
    <name evidence="8" type="primary">MNS4_2</name>
    <name evidence="8" type="ORF">CK203_001054</name>
</gene>
<feature type="compositionally biased region" description="Basic and acidic residues" evidence="6">
    <location>
        <begin position="265"/>
        <end position="276"/>
    </location>
</feature>
<evidence type="ECO:0000256" key="2">
    <source>
        <dbReference type="ARBA" id="ARBA00007658"/>
    </source>
</evidence>
<comment type="similarity">
    <text evidence="2">Belongs to the glycosyl hydrolase 47 family.</text>
</comment>
<dbReference type="GO" id="GO:1904380">
    <property type="term" value="P:endoplasmic reticulum mannose trimming"/>
    <property type="evidence" value="ECO:0007669"/>
    <property type="project" value="InterPro"/>
</dbReference>
<protein>
    <submittedName>
        <fullName evidence="8">Alpha-mannosidase I MNS4</fullName>
    </submittedName>
</protein>
<dbReference type="Pfam" id="PF01532">
    <property type="entry name" value="Glyco_hydro_47"/>
    <property type="match status" value="1"/>
</dbReference>
<keyword evidence="5" id="KW-0479">Metal-binding</keyword>
<dbReference type="GO" id="GO:0004571">
    <property type="term" value="F:mannosyl-oligosaccharide 1,2-alpha-mannosidase activity"/>
    <property type="evidence" value="ECO:0007669"/>
    <property type="project" value="InterPro"/>
</dbReference>
<keyword evidence="4" id="KW-0325">Glycoprotein</keyword>
<keyword evidence="7" id="KW-0732">Signal</keyword>
<keyword evidence="3" id="KW-0256">Endoplasmic reticulum</keyword>
<dbReference type="Gene3D" id="1.50.10.10">
    <property type="match status" value="1"/>
</dbReference>
<comment type="subcellular location">
    <subcellularLocation>
        <location evidence="1">Endoplasmic reticulum</location>
    </subcellularLocation>
</comment>
<evidence type="ECO:0000256" key="1">
    <source>
        <dbReference type="ARBA" id="ARBA00004240"/>
    </source>
</evidence>
<keyword evidence="5" id="KW-0106">Calcium</keyword>
<dbReference type="SUPFAM" id="SSF48225">
    <property type="entry name" value="Seven-hairpin glycosidases"/>
    <property type="match status" value="1"/>
</dbReference>
<dbReference type="GO" id="GO:0005975">
    <property type="term" value="P:carbohydrate metabolic process"/>
    <property type="evidence" value="ECO:0007669"/>
    <property type="project" value="InterPro"/>
</dbReference>
<organism evidence="8 9">
    <name type="scientific">Vitis vinifera</name>
    <name type="common">Grape</name>
    <dbReference type="NCBI Taxonomy" id="29760"/>
    <lineage>
        <taxon>Eukaryota</taxon>
        <taxon>Viridiplantae</taxon>
        <taxon>Streptophyta</taxon>
        <taxon>Embryophyta</taxon>
        <taxon>Tracheophyta</taxon>
        <taxon>Spermatophyta</taxon>
        <taxon>Magnoliopsida</taxon>
        <taxon>eudicotyledons</taxon>
        <taxon>Gunneridae</taxon>
        <taxon>Pentapetalae</taxon>
        <taxon>rosids</taxon>
        <taxon>Vitales</taxon>
        <taxon>Vitaceae</taxon>
        <taxon>Viteae</taxon>
        <taxon>Vitis</taxon>
    </lineage>
</organism>
<dbReference type="Proteomes" id="UP000288805">
    <property type="component" value="Unassembled WGS sequence"/>
</dbReference>
<dbReference type="PANTHER" id="PTHR45679">
    <property type="entry name" value="ER DEGRADATION-ENHANCING ALPHA-MANNOSIDASE-LIKE PROTEIN 2"/>
    <property type="match status" value="1"/>
</dbReference>
<dbReference type="AlphaFoldDB" id="A0A438KLH4"/>
<reference evidence="8 9" key="1">
    <citation type="journal article" date="2018" name="PLoS Genet.">
        <title>Population sequencing reveals clonal diversity and ancestral inbreeding in the grapevine cultivar Chardonnay.</title>
        <authorList>
            <person name="Roach M.J."/>
            <person name="Johnson D.L."/>
            <person name="Bohlmann J."/>
            <person name="van Vuuren H.J."/>
            <person name="Jones S.J."/>
            <person name="Pretorius I.S."/>
            <person name="Schmidt S.A."/>
            <person name="Borneman A.R."/>
        </authorList>
    </citation>
    <scope>NUCLEOTIDE SEQUENCE [LARGE SCALE GENOMIC DNA]</scope>
    <source>
        <strain evidence="9">cv. Chardonnay</strain>
        <tissue evidence="8">Leaf</tissue>
    </source>
</reference>
<feature type="region of interest" description="Disordered" evidence="6">
    <location>
        <begin position="130"/>
        <end position="167"/>
    </location>
</feature>
<dbReference type="PANTHER" id="PTHR45679:SF6">
    <property type="entry name" value="ER DEGRADATION-ENHANCING ALPHA-MANNOSIDASE-LIKE PROTEIN 2"/>
    <property type="match status" value="1"/>
</dbReference>
<feature type="chain" id="PRO_5019430533" evidence="7">
    <location>
        <begin position="25"/>
        <end position="294"/>
    </location>
</feature>